<dbReference type="PANTHER" id="PTHR48081:SF3">
    <property type="entry name" value="ALPHA_BETA HYDROLASE FOLD-3 DOMAIN-CONTAINING PROTEIN"/>
    <property type="match status" value="1"/>
</dbReference>
<gene>
    <name evidence="3" type="ORF">G7Z17_g277</name>
</gene>
<evidence type="ECO:0000256" key="1">
    <source>
        <dbReference type="ARBA" id="ARBA00022801"/>
    </source>
</evidence>
<dbReference type="Proteomes" id="UP000722485">
    <property type="component" value="Unassembled WGS sequence"/>
</dbReference>
<dbReference type="OrthoDB" id="2963168at2759"/>
<keyword evidence="1" id="KW-0378">Hydrolase</keyword>
<dbReference type="InterPro" id="IPR013094">
    <property type="entry name" value="AB_hydrolase_3"/>
</dbReference>
<comment type="caution">
    <text evidence="3">The sequence shown here is derived from an EMBL/GenBank/DDBJ whole genome shotgun (WGS) entry which is preliminary data.</text>
</comment>
<evidence type="ECO:0000313" key="4">
    <source>
        <dbReference type="Proteomes" id="UP000722485"/>
    </source>
</evidence>
<sequence length="319" mass="34421">MAFKTANAEQITLDIISPEKTNGVDQDVALVHFHGGFLVVGDKQTFPPNWLISACERRGWHYISPSYRLLPEATGEDAANDAKTAVRWVHQHLARRIIIAGSSAGGYLALLAAAQLRSIRPVAVLSIYGINSPASADYTTLGSTLMGAPPMANLEKVVQDLKAAAEKGEPISGYPFPEDKNDRRMGWIAALHEATIYPDIICGVPGLSKSIRMDGVQIIPKEVRQFFPLDFGLDAGFPPTAFLHGDQDSCVNVAQSVQAAEKLRNAKIKVLLEVVAGKDHGFDAMEVAPGVNVEAEGESGDISVHLKSILRFLDEAVDQ</sequence>
<evidence type="ECO:0000313" key="3">
    <source>
        <dbReference type="EMBL" id="KAF7557894.1"/>
    </source>
</evidence>
<reference evidence="3" key="1">
    <citation type="submission" date="2020-03" db="EMBL/GenBank/DDBJ databases">
        <title>Draft Genome Sequence of Cylindrodendrum hubeiense.</title>
        <authorList>
            <person name="Buettner E."/>
            <person name="Kellner H."/>
        </authorList>
    </citation>
    <scope>NUCLEOTIDE SEQUENCE</scope>
    <source>
        <strain evidence="3">IHI 201604</strain>
    </source>
</reference>
<dbReference type="InterPro" id="IPR050300">
    <property type="entry name" value="GDXG_lipolytic_enzyme"/>
</dbReference>
<name>A0A9P5LDG3_9HYPO</name>
<dbReference type="EMBL" id="JAANBB010000002">
    <property type="protein sequence ID" value="KAF7557894.1"/>
    <property type="molecule type" value="Genomic_DNA"/>
</dbReference>
<evidence type="ECO:0000259" key="2">
    <source>
        <dbReference type="Pfam" id="PF07859"/>
    </source>
</evidence>
<keyword evidence="4" id="KW-1185">Reference proteome</keyword>
<dbReference type="InterPro" id="IPR029058">
    <property type="entry name" value="AB_hydrolase_fold"/>
</dbReference>
<dbReference type="Pfam" id="PF07859">
    <property type="entry name" value="Abhydrolase_3"/>
    <property type="match status" value="1"/>
</dbReference>
<organism evidence="3 4">
    <name type="scientific">Cylindrodendrum hubeiense</name>
    <dbReference type="NCBI Taxonomy" id="595255"/>
    <lineage>
        <taxon>Eukaryota</taxon>
        <taxon>Fungi</taxon>
        <taxon>Dikarya</taxon>
        <taxon>Ascomycota</taxon>
        <taxon>Pezizomycotina</taxon>
        <taxon>Sordariomycetes</taxon>
        <taxon>Hypocreomycetidae</taxon>
        <taxon>Hypocreales</taxon>
        <taxon>Nectriaceae</taxon>
        <taxon>Cylindrodendrum</taxon>
    </lineage>
</organism>
<accession>A0A9P5LDG3</accession>
<dbReference type="AlphaFoldDB" id="A0A9P5LDG3"/>
<dbReference type="GO" id="GO:0016787">
    <property type="term" value="F:hydrolase activity"/>
    <property type="evidence" value="ECO:0007669"/>
    <property type="project" value="UniProtKB-KW"/>
</dbReference>
<feature type="domain" description="Alpha/beta hydrolase fold-3" evidence="2">
    <location>
        <begin position="30"/>
        <end position="133"/>
    </location>
</feature>
<dbReference type="Gene3D" id="3.40.50.1820">
    <property type="entry name" value="alpha/beta hydrolase"/>
    <property type="match status" value="1"/>
</dbReference>
<dbReference type="SUPFAM" id="SSF53474">
    <property type="entry name" value="alpha/beta-Hydrolases"/>
    <property type="match status" value="1"/>
</dbReference>
<protein>
    <recommendedName>
        <fullName evidence="2">Alpha/beta hydrolase fold-3 domain-containing protein</fullName>
    </recommendedName>
</protein>
<dbReference type="PANTHER" id="PTHR48081">
    <property type="entry name" value="AB HYDROLASE SUPERFAMILY PROTEIN C4A8.06C"/>
    <property type="match status" value="1"/>
</dbReference>
<proteinExistence type="predicted"/>